<sequence length="326" mass="38744">MSSETNFAKVKIDGIFNLEEFSKEYKMTPQEVIQFHNQHCGLQELLSLILSKYVQHVYLPSKNYEEEDIKVLKSTTLELPTKNEEKEYGVVIKFSPKDLQIHYKIKVKRTLDILTLTKDKTYVNNQKIEQTIEQLFEKANNTLYPLQILTEKNGALSKIVNADEVAERWKKETFPKLKDYYQSETTDKIIQQFDDTFCNLNKKRQFLERNMFYKLFFLPVYQTYGGFKKESLVQIYHADIAKQINYKIQFWLQKKFTRGNKIALKITGVEDDSIFNQNREKGKLDLLYKLDKETKAIYSIVGFISYFENDKKHNVDFQLYELEKLN</sequence>
<evidence type="ECO:0000313" key="3">
    <source>
        <dbReference type="Proteomes" id="UP000185725"/>
    </source>
</evidence>
<dbReference type="EMBL" id="FTMF01000001">
    <property type="protein sequence ID" value="SIP94441.1"/>
    <property type="molecule type" value="Genomic_DNA"/>
</dbReference>
<dbReference type="GeneID" id="303673001"/>
<evidence type="ECO:0000313" key="1">
    <source>
        <dbReference type="EMBL" id="SIP94441.1"/>
    </source>
</evidence>
<protein>
    <submittedName>
        <fullName evidence="2">Uncharacterized protein</fullName>
    </submittedName>
</protein>
<proteinExistence type="predicted"/>
<reference evidence="1 3" key="1">
    <citation type="submission" date="2017-01" db="EMBL/GenBank/DDBJ databases">
        <authorList>
            <person name="Varghese N."/>
            <person name="Submissions S."/>
        </authorList>
    </citation>
    <scope>NUCLEOTIDE SEQUENCE [LARGE SCALE GENOMIC DNA]</scope>
    <source>
        <strain evidence="1 3">ATCC 27950</strain>
    </source>
</reference>
<dbReference type="Proteomes" id="UP000185725">
    <property type="component" value="Unassembled WGS sequence"/>
</dbReference>
<accession>A0A381F851</accession>
<evidence type="ECO:0000313" key="2">
    <source>
        <dbReference type="EMBL" id="SUX42756.1"/>
    </source>
</evidence>
<gene>
    <name evidence="2" type="ORF">NCTC13560_01557</name>
    <name evidence="1" type="ORF">SAMN05421682_101427</name>
</gene>
<dbReference type="AlphaFoldDB" id="A0A381F851"/>
<name>A0A381F851_9FLAO</name>
<dbReference type="RefSeq" id="WP_076557908.1">
    <property type="nucleotide sequence ID" value="NZ_CP033929.1"/>
</dbReference>
<dbReference type="EMBL" id="UFVS01000001">
    <property type="protein sequence ID" value="SUX42756.1"/>
    <property type="molecule type" value="Genomic_DNA"/>
</dbReference>
<dbReference type="Proteomes" id="UP000255231">
    <property type="component" value="Unassembled WGS sequence"/>
</dbReference>
<evidence type="ECO:0000313" key="4">
    <source>
        <dbReference type="Proteomes" id="UP000255231"/>
    </source>
</evidence>
<reference evidence="2 4" key="2">
    <citation type="submission" date="2018-06" db="EMBL/GenBank/DDBJ databases">
        <authorList>
            <consortium name="Pathogen Informatics"/>
            <person name="Doyle S."/>
        </authorList>
    </citation>
    <scope>NUCLEOTIDE SEQUENCE [LARGE SCALE GENOMIC DNA]</scope>
    <source>
        <strain evidence="2 4">NCTC13560</strain>
    </source>
</reference>
<keyword evidence="3" id="KW-1185">Reference proteome</keyword>
<dbReference type="OrthoDB" id="1231534at2"/>
<dbReference type="KEGG" id="cil:EG358_04755"/>
<organism evidence="2 4">
    <name type="scientific">Chryseobacterium indoltheticum</name>
    <dbReference type="NCBI Taxonomy" id="254"/>
    <lineage>
        <taxon>Bacteria</taxon>
        <taxon>Pseudomonadati</taxon>
        <taxon>Bacteroidota</taxon>
        <taxon>Flavobacteriia</taxon>
        <taxon>Flavobacteriales</taxon>
        <taxon>Weeksellaceae</taxon>
        <taxon>Chryseobacterium group</taxon>
        <taxon>Chryseobacterium</taxon>
    </lineage>
</organism>